<dbReference type="Pfam" id="PF13570">
    <property type="entry name" value="Beta-prop_ACSF4"/>
    <property type="match status" value="1"/>
</dbReference>
<dbReference type="KEGG" id="tpal:117648240"/>
<dbReference type="Pfam" id="PF00501">
    <property type="entry name" value="AMP-binding"/>
    <property type="match status" value="1"/>
</dbReference>
<dbReference type="PANTHER" id="PTHR44394">
    <property type="entry name" value="BETA-ALANINE-ACTIVATING ENZYME"/>
    <property type="match status" value="1"/>
</dbReference>
<evidence type="ECO:0000259" key="1">
    <source>
        <dbReference type="Pfam" id="PF00501"/>
    </source>
</evidence>
<dbReference type="SUPFAM" id="SSF50998">
    <property type="entry name" value="Quinoprotein alcohol dehydrogenase-like"/>
    <property type="match status" value="1"/>
</dbReference>
<dbReference type="InterPro" id="IPR000873">
    <property type="entry name" value="AMP-dep_synth/lig_dom"/>
</dbReference>
<dbReference type="Proteomes" id="UP000515158">
    <property type="component" value="Unplaced"/>
</dbReference>
<dbReference type="SUPFAM" id="SSF56801">
    <property type="entry name" value="Acetyl-CoA synthetase-like"/>
    <property type="match status" value="1"/>
</dbReference>
<protein>
    <submittedName>
        <fullName evidence="4">Beta-alanine-activating enzyme</fullName>
    </submittedName>
</protein>
<reference evidence="4" key="1">
    <citation type="submission" date="2025-08" db="UniProtKB">
        <authorList>
            <consortium name="RefSeq"/>
        </authorList>
    </citation>
    <scope>IDENTIFICATION</scope>
    <source>
        <tissue evidence="4">Total insect</tissue>
    </source>
</reference>
<dbReference type="InterPro" id="IPR011047">
    <property type="entry name" value="Quinoprotein_ADH-like_sf"/>
</dbReference>
<sequence>MTSCLFSFTAGEETLDELFSKSLHLHQDRIAVIENNGLTKCSLTYKELWDASCIVSEAIANFLKSSSQRPSQFVAVCMDQCLIYPAVLLGILNQGFGFACCDPSWTSEKQIQYLGKLGTSLLVHKSEERFSSSGNQQCRVQVRDTFMYFERLNSGNDSRKCPHQMAYAVLTSGSTGQPKIVRVPHSSIVPNIMDIMDMCNVTSTDLVFLSSPSTFDPSVVDVFVAFAAGASLLVTSKSIKASAGRLLEILFPCDASQGVSVLQMTPSVFNRWSEKELQEVVLSSKSSLRVLLFGGEPFPSESKLTRCKGIGNNTHIYNIYGITEVSAWASIHQVIPSKEAHILDPTEDKTSVPLGKPLSETLFEVRDVLTGLAIDSGCGEMFIGSSKRICEIDDENCLDYSYPVYRGTGDIVQVHSNKKMYYLGRKDNHIKRWGHRINLENVEHIALNHASVKYACSVWDEERHKLLLMVCLREPLPILTLRRHFLTSELSQSFLVPDEIIPVEEMPLTVHGKVNRQSAALASTNQKPPASKLLVKELFTKLWCEVLGLQSLEGGSFLLAGGNSLLAVILMTELEEYLGEIPKDLGDLLLSGNSFSFICEHLCQFHHTNTKTCNQPFEKEGDETTLKVDEMAELEDTKQEPQYADELESFSLRGTSSSESMSVFDIPQSVLRTIQLDLVWKVDLNKCIDASPLCLIYRSGHIGVVVGSHSGKLTYVDGKEGDVRWMVTLPDRIESSACPSVCGQFIFVGCYDGALYCINSVSGKINWSFKTGGEVKCPPALCNGGSSVLFGSYDKLVYCVNAQQGLLEWYASLASSADCKGNWLAAPLILGKIAILCNLGKLVSAVHTMDGKVIWSTSLSNPVFSTPSHFSTSLGDYVVAAEVKGTLHCLNVATGEVVWTWKAGGFIFAPLVIVPDFSCTDTHYILVGCYDFCLYCLFINPQNEISLKWKISLGARIGAAPFPFNIRTCDGVNNLCATVCNSAGEVFIVNLNDGGIHCYHNIDSEVFSSPVVYNDKIYFGCRDNSMYCLRMQS</sequence>
<dbReference type="InterPro" id="IPR015943">
    <property type="entry name" value="WD40/YVTN_repeat-like_dom_sf"/>
</dbReference>
<dbReference type="PANTHER" id="PTHR44394:SF1">
    <property type="entry name" value="BETA-ALANINE-ACTIVATING ENZYME"/>
    <property type="match status" value="1"/>
</dbReference>
<dbReference type="InterPro" id="IPR052091">
    <property type="entry name" value="Beta-ala_Activ/Resist"/>
</dbReference>
<dbReference type="GO" id="GO:0043041">
    <property type="term" value="P:amino acid activation for nonribosomal peptide biosynthetic process"/>
    <property type="evidence" value="ECO:0007669"/>
    <property type="project" value="TreeGrafter"/>
</dbReference>
<dbReference type="Gene3D" id="2.130.10.10">
    <property type="entry name" value="YVTN repeat-like/Quinoprotein amine dehydrogenase"/>
    <property type="match status" value="2"/>
</dbReference>
<organism evidence="4">
    <name type="scientific">Thrips palmi</name>
    <name type="common">Melon thrips</name>
    <dbReference type="NCBI Taxonomy" id="161013"/>
    <lineage>
        <taxon>Eukaryota</taxon>
        <taxon>Metazoa</taxon>
        <taxon>Ecdysozoa</taxon>
        <taxon>Arthropoda</taxon>
        <taxon>Hexapoda</taxon>
        <taxon>Insecta</taxon>
        <taxon>Pterygota</taxon>
        <taxon>Neoptera</taxon>
        <taxon>Paraneoptera</taxon>
        <taxon>Thysanoptera</taxon>
        <taxon>Terebrantia</taxon>
        <taxon>Thripoidea</taxon>
        <taxon>Thripidae</taxon>
        <taxon>Thrips</taxon>
    </lineage>
</organism>
<feature type="domain" description="AMP-dependent synthetase/ligase" evidence="1">
    <location>
        <begin position="22"/>
        <end position="384"/>
    </location>
</feature>
<dbReference type="InterPro" id="IPR042099">
    <property type="entry name" value="ANL_N_sf"/>
</dbReference>
<dbReference type="Gene3D" id="3.30.300.30">
    <property type="match status" value="1"/>
</dbReference>
<dbReference type="InterPro" id="IPR002372">
    <property type="entry name" value="PQQ_rpt_dom"/>
</dbReference>
<evidence type="ECO:0000313" key="3">
    <source>
        <dbReference type="Proteomes" id="UP000515158"/>
    </source>
</evidence>
<dbReference type="InterPro" id="IPR018391">
    <property type="entry name" value="PQQ_b-propeller_rpt"/>
</dbReference>
<dbReference type="InParanoid" id="A0A6P8Z7Y9"/>
<name>A0A6P8Z7Y9_THRPL</name>
<dbReference type="AlphaFoldDB" id="A0A6P8Z7Y9"/>
<evidence type="ECO:0000259" key="2">
    <source>
        <dbReference type="Pfam" id="PF13570"/>
    </source>
</evidence>
<dbReference type="GeneID" id="117648240"/>
<dbReference type="InterPro" id="IPR045851">
    <property type="entry name" value="AMP-bd_C_sf"/>
</dbReference>
<dbReference type="RefSeq" id="XP_034246530.1">
    <property type="nucleotide sequence ID" value="XM_034390639.1"/>
</dbReference>
<proteinExistence type="predicted"/>
<accession>A0A6P8Z7Y9</accession>
<feature type="domain" description="Pyrrolo-quinoline quinone repeat" evidence="2">
    <location>
        <begin position="684"/>
        <end position="1031"/>
    </location>
</feature>
<keyword evidence="3" id="KW-1185">Reference proteome</keyword>
<evidence type="ECO:0000313" key="4">
    <source>
        <dbReference type="RefSeq" id="XP_034246530.1"/>
    </source>
</evidence>
<dbReference type="SMART" id="SM00564">
    <property type="entry name" value="PQQ"/>
    <property type="match status" value="5"/>
</dbReference>
<dbReference type="FunCoup" id="A0A6P8Z7Y9">
    <property type="interactions" value="898"/>
</dbReference>
<dbReference type="OrthoDB" id="408177at2759"/>
<dbReference type="CTD" id="132949"/>
<dbReference type="Gene3D" id="3.40.50.12780">
    <property type="entry name" value="N-terminal domain of ligase-like"/>
    <property type="match status" value="1"/>
</dbReference>
<gene>
    <name evidence="4" type="primary">LOC117648240</name>
</gene>